<gene>
    <name evidence="6" type="ORF">MIN45_P1743</name>
</gene>
<dbReference type="Gene3D" id="1.10.1240.20">
    <property type="entry name" value="Lytic transglycosylase, superhelical linker domain"/>
    <property type="match status" value="1"/>
</dbReference>
<organism evidence="6 7">
    <name type="scientific">Methylomarinovum tepidoasis</name>
    <dbReference type="NCBI Taxonomy" id="2840183"/>
    <lineage>
        <taxon>Bacteria</taxon>
        <taxon>Pseudomonadati</taxon>
        <taxon>Pseudomonadota</taxon>
        <taxon>Gammaproteobacteria</taxon>
        <taxon>Methylococcales</taxon>
        <taxon>Methylothermaceae</taxon>
        <taxon>Methylomarinovum</taxon>
    </lineage>
</organism>
<evidence type="ECO:0000259" key="5">
    <source>
        <dbReference type="Pfam" id="PF14718"/>
    </source>
</evidence>
<evidence type="ECO:0000256" key="3">
    <source>
        <dbReference type="SAM" id="MobiDB-lite"/>
    </source>
</evidence>
<name>A0AAU9CEY6_9GAMM</name>
<dbReference type="EMBL" id="AP024718">
    <property type="protein sequence ID" value="BCX89371.1"/>
    <property type="molecule type" value="Genomic_DNA"/>
</dbReference>
<dbReference type="CDD" id="cd13401">
    <property type="entry name" value="Slt70-like"/>
    <property type="match status" value="1"/>
</dbReference>
<dbReference type="InterPro" id="IPR023346">
    <property type="entry name" value="Lysozyme-like_dom_sf"/>
</dbReference>
<feature type="region of interest" description="Disordered" evidence="3">
    <location>
        <begin position="623"/>
        <end position="646"/>
    </location>
</feature>
<dbReference type="KEGG" id="meiy:MIN45_P1743"/>
<sequence length="646" mass="75162">MRILIVWLLAGVVGVAVAATAPDPRRARFLQAEKALAGGKIERFRQIMSQLADYPLVPYLWARHYRRSPEPVAEVEDFLQRYRQTPYARPVRIALLKHLAEAGRWGDFLRLYRDPGVPALACHRAWALYRVGKADAAWKAARALWLAGRSQPRACDRVFALWRGKGKITPTLIEQRFRLALTENHPQLAAYLARQLPGKRRRRAEFWFQVHRDPARFVCRPWPKVWRRDGEIFVHGLKRLARRDLPQALAWWREAGEMFPLTAAQRHEVMRVLGLRLAWRHDPRAWKWLAALPDTASDADVAAWRVRSALRHQRWRQVAEALKRLPQALRVTPHWRYWEARVQERVQSKEAAVPLYRTTAQSADFYGFLAADRLGRDYAIDHRPIAPSEAALATLRRSRSLAAVREFLALDRYWDARREWWYLLRYADHDTLLAAARVAQEMGWSQMAIVAAARADHWDDLEIRFPLRFLAQVRRYAGTQRLDPAYVYGIIRRESAFDVRARSGAGARGLMQLMPATARRVARRLDERLPSLRRLERPETNIRYGTAYFRSLLERFGGHFVLATAAYNAGPHRVERWLPVRTLPADIWIETLSFRETRRYVRAVLAYAMIYQKRLGENRRRLSDYATPVPGRPRPEAPPPARCPAD</sequence>
<protein>
    <submittedName>
        <fullName evidence="6">Soluble lytic murein transglycosylase</fullName>
    </submittedName>
</protein>
<dbReference type="Gene3D" id="1.10.530.10">
    <property type="match status" value="1"/>
</dbReference>
<dbReference type="SUPFAM" id="SSF48435">
    <property type="entry name" value="Bacterial muramidases"/>
    <property type="match status" value="1"/>
</dbReference>
<feature type="domain" description="Lytic transglycosylase superhelical linker" evidence="5">
    <location>
        <begin position="395"/>
        <end position="461"/>
    </location>
</feature>
<dbReference type="RefSeq" id="WP_286291687.1">
    <property type="nucleotide sequence ID" value="NZ_AP024718.1"/>
</dbReference>
<comment type="similarity">
    <text evidence="1">Belongs to the transglycosylase Slt family.</text>
</comment>
<reference evidence="7" key="1">
    <citation type="journal article" date="2024" name="Int. J. Syst. Evol. Microbiol.">
        <title>Methylomarinovum tepidoasis sp. nov., a moderately thermophilic methanotroph of the family Methylothermaceae isolated from a deep-sea hydrothermal field.</title>
        <authorList>
            <person name="Hirayama H."/>
            <person name="Takaki Y."/>
            <person name="Abe M."/>
            <person name="Miyazaki M."/>
            <person name="Uematsu K."/>
            <person name="Matsui Y."/>
            <person name="Takai K."/>
        </authorList>
    </citation>
    <scope>NUCLEOTIDE SEQUENCE [LARGE SCALE GENOMIC DNA]</scope>
    <source>
        <strain evidence="7">IN45</strain>
    </source>
</reference>
<dbReference type="Gene3D" id="1.25.20.10">
    <property type="entry name" value="Bacterial muramidases"/>
    <property type="match status" value="1"/>
</dbReference>
<dbReference type="Pfam" id="PF01464">
    <property type="entry name" value="SLT"/>
    <property type="match status" value="1"/>
</dbReference>
<dbReference type="Pfam" id="PF14718">
    <property type="entry name" value="SLT_L"/>
    <property type="match status" value="1"/>
</dbReference>
<feature type="compositionally biased region" description="Pro residues" evidence="3">
    <location>
        <begin position="630"/>
        <end position="646"/>
    </location>
</feature>
<evidence type="ECO:0000256" key="1">
    <source>
        <dbReference type="ARBA" id="ARBA00007734"/>
    </source>
</evidence>
<accession>A0AAU9CEY6</accession>
<dbReference type="GO" id="GO:0004553">
    <property type="term" value="F:hydrolase activity, hydrolyzing O-glycosyl compounds"/>
    <property type="evidence" value="ECO:0007669"/>
    <property type="project" value="InterPro"/>
</dbReference>
<dbReference type="GO" id="GO:0042597">
    <property type="term" value="C:periplasmic space"/>
    <property type="evidence" value="ECO:0007669"/>
    <property type="project" value="InterPro"/>
</dbReference>
<dbReference type="InterPro" id="IPR008258">
    <property type="entry name" value="Transglycosylase_SLT_dom_1"/>
</dbReference>
<feature type="domain" description="Transglycosylase SLT" evidence="4">
    <location>
        <begin position="475"/>
        <end position="578"/>
    </location>
</feature>
<proteinExistence type="inferred from homology"/>
<keyword evidence="2" id="KW-0732">Signal</keyword>
<dbReference type="InterPro" id="IPR037061">
    <property type="entry name" value="Lytic_TGlycoase_superhlx_L_sf"/>
</dbReference>
<dbReference type="InterPro" id="IPR012289">
    <property type="entry name" value="Lytic_TGlycosylase_superhlx_L"/>
</dbReference>
<dbReference type="Proteomes" id="UP001321450">
    <property type="component" value="Chromosome"/>
</dbReference>
<dbReference type="AlphaFoldDB" id="A0AAU9CEY6"/>
<dbReference type="PANTHER" id="PTHR37423">
    <property type="entry name" value="SOLUBLE LYTIC MUREIN TRANSGLYCOSYLASE-RELATED"/>
    <property type="match status" value="1"/>
</dbReference>
<evidence type="ECO:0000313" key="7">
    <source>
        <dbReference type="Proteomes" id="UP001321450"/>
    </source>
</evidence>
<dbReference type="PANTHER" id="PTHR37423:SF5">
    <property type="entry name" value="SOLUBLE LYTIC MUREIN TRANSGLYCOSYLASE"/>
    <property type="match status" value="1"/>
</dbReference>
<dbReference type="SUPFAM" id="SSF53955">
    <property type="entry name" value="Lysozyme-like"/>
    <property type="match status" value="1"/>
</dbReference>
<dbReference type="InterPro" id="IPR008939">
    <property type="entry name" value="Lytic_TGlycosylase_superhlx_U"/>
</dbReference>
<evidence type="ECO:0000259" key="4">
    <source>
        <dbReference type="Pfam" id="PF01464"/>
    </source>
</evidence>
<keyword evidence="7" id="KW-1185">Reference proteome</keyword>
<evidence type="ECO:0000256" key="2">
    <source>
        <dbReference type="ARBA" id="ARBA00022729"/>
    </source>
</evidence>
<evidence type="ECO:0000313" key="6">
    <source>
        <dbReference type="EMBL" id="BCX89371.1"/>
    </source>
</evidence>